<dbReference type="EMBL" id="CABITT030000005">
    <property type="protein sequence ID" value="VVB05953.1"/>
    <property type="molecule type" value="Genomic_DNA"/>
</dbReference>
<reference evidence="2" key="1">
    <citation type="submission" date="2019-07" db="EMBL/GenBank/DDBJ databases">
        <authorList>
            <person name="Dittberner H."/>
        </authorList>
    </citation>
    <scope>NUCLEOTIDE SEQUENCE [LARGE SCALE GENOMIC DNA]</scope>
</reference>
<evidence type="ECO:0000313" key="2">
    <source>
        <dbReference type="EMBL" id="VVB05953.1"/>
    </source>
</evidence>
<dbReference type="PANTHER" id="PTHR48156:SF1">
    <property type="entry name" value="TRANSMEMBRANE PROTEIN"/>
    <property type="match status" value="1"/>
</dbReference>
<feature type="chain" id="PRO_5021993684" evidence="1">
    <location>
        <begin position="31"/>
        <end position="104"/>
    </location>
</feature>
<dbReference type="PANTHER" id="PTHR48156">
    <property type="entry name" value="TRANSMEMBRANE PROTEIN"/>
    <property type="match status" value="1"/>
</dbReference>
<gene>
    <name evidence="2" type="ORF">ANE_LOCUS16397</name>
</gene>
<sequence length="104" mass="11774">MAMPLDMAMYLMRMVWFSLSGWVFTCLSIADEIAGSLRNGDIERFGPPLPLPLPFSPVEEKKVVACIVGDDGYFKSVNTENTEMQRPRRYSGLQSWDLDGVSRH</sequence>
<feature type="signal peptide" evidence="1">
    <location>
        <begin position="1"/>
        <end position="30"/>
    </location>
</feature>
<evidence type="ECO:0000313" key="3">
    <source>
        <dbReference type="Proteomes" id="UP000489600"/>
    </source>
</evidence>
<protein>
    <submittedName>
        <fullName evidence="2">Uncharacterized protein</fullName>
    </submittedName>
</protein>
<keyword evidence="1" id="KW-0732">Signal</keyword>
<accession>A0A565BX67</accession>
<organism evidence="2 3">
    <name type="scientific">Arabis nemorensis</name>
    <dbReference type="NCBI Taxonomy" id="586526"/>
    <lineage>
        <taxon>Eukaryota</taxon>
        <taxon>Viridiplantae</taxon>
        <taxon>Streptophyta</taxon>
        <taxon>Embryophyta</taxon>
        <taxon>Tracheophyta</taxon>
        <taxon>Spermatophyta</taxon>
        <taxon>Magnoliopsida</taxon>
        <taxon>eudicotyledons</taxon>
        <taxon>Gunneridae</taxon>
        <taxon>Pentapetalae</taxon>
        <taxon>rosids</taxon>
        <taxon>malvids</taxon>
        <taxon>Brassicales</taxon>
        <taxon>Brassicaceae</taxon>
        <taxon>Arabideae</taxon>
        <taxon>Arabis</taxon>
    </lineage>
</organism>
<dbReference type="Proteomes" id="UP000489600">
    <property type="component" value="Unassembled WGS sequence"/>
</dbReference>
<keyword evidence="3" id="KW-1185">Reference proteome</keyword>
<evidence type="ECO:0000256" key="1">
    <source>
        <dbReference type="SAM" id="SignalP"/>
    </source>
</evidence>
<name>A0A565BX67_9BRAS</name>
<dbReference type="AlphaFoldDB" id="A0A565BX67"/>
<dbReference type="OrthoDB" id="603217at2759"/>
<comment type="caution">
    <text evidence="2">The sequence shown here is derived from an EMBL/GenBank/DDBJ whole genome shotgun (WGS) entry which is preliminary data.</text>
</comment>
<proteinExistence type="predicted"/>